<accession>A0A0L0BPY8</accession>
<sequence length="450" mass="49530">MSIRNYLLIGLAIFGLGVNWCEAVDEPCPNAPVTPYPIVQNNQPVPIYPTNIPCAVTQQPNNPCSQPCQTLNNCAYPPQPVPTYPTYNPCPVTPCQTCPCSQPCKTLNNCAYPSNCFNPPGCGSTAPCVGSTKPCADISAPCVGSAQPCDTTTTANCQTPPTTVTNPPPTTLPPPETTRPYETPTTTTTLPPPAPIIKCPSGTILIGQECHLLYCPRGSQMENGRCIVIECPDGTVWTGHRCSVPEPIVHDLTFNYNFITKINQTKPDIVLNNINNIVVNASTTIYDESNNNNECQHDYGDCEDEISIETTATQPPSSSTKCCTVKTPRMCEQRNNRWQCYSRSSRQCGEFCVAPIIYLLSPRIYSRPQYLVMPPMQYDCQMQGNCSPIGGGYDCSGCAFNNMSHCSPYCYRYSCPSRKCDFYDQQKYCAYNMGSYGCQQQDGCFDHWCQ</sequence>
<feature type="signal peptide" evidence="2">
    <location>
        <begin position="1"/>
        <end position="23"/>
    </location>
</feature>
<name>A0A0L0BPY8_LUCCU</name>
<dbReference type="OMA" id="CPNTPQY"/>
<gene>
    <name evidence="3" type="ORF">FF38_14216</name>
</gene>
<organism evidence="3 4">
    <name type="scientific">Lucilia cuprina</name>
    <name type="common">Green bottle fly</name>
    <name type="synonym">Australian sheep blowfly</name>
    <dbReference type="NCBI Taxonomy" id="7375"/>
    <lineage>
        <taxon>Eukaryota</taxon>
        <taxon>Metazoa</taxon>
        <taxon>Ecdysozoa</taxon>
        <taxon>Arthropoda</taxon>
        <taxon>Hexapoda</taxon>
        <taxon>Insecta</taxon>
        <taxon>Pterygota</taxon>
        <taxon>Neoptera</taxon>
        <taxon>Endopterygota</taxon>
        <taxon>Diptera</taxon>
        <taxon>Brachycera</taxon>
        <taxon>Muscomorpha</taxon>
        <taxon>Oestroidea</taxon>
        <taxon>Calliphoridae</taxon>
        <taxon>Luciliinae</taxon>
        <taxon>Lucilia</taxon>
    </lineage>
</organism>
<dbReference type="STRING" id="7375.A0A0L0BPY8"/>
<reference evidence="3 4" key="1">
    <citation type="journal article" date="2015" name="Nat. Commun.">
        <title>Lucilia cuprina genome unlocks parasitic fly biology to underpin future interventions.</title>
        <authorList>
            <person name="Anstead C.A."/>
            <person name="Korhonen P.K."/>
            <person name="Young N.D."/>
            <person name="Hall R.S."/>
            <person name="Jex A.R."/>
            <person name="Murali S.C."/>
            <person name="Hughes D.S."/>
            <person name="Lee S.F."/>
            <person name="Perry T."/>
            <person name="Stroehlein A.J."/>
            <person name="Ansell B.R."/>
            <person name="Breugelmans B."/>
            <person name="Hofmann A."/>
            <person name="Qu J."/>
            <person name="Dugan S."/>
            <person name="Lee S.L."/>
            <person name="Chao H."/>
            <person name="Dinh H."/>
            <person name="Han Y."/>
            <person name="Doddapaneni H.V."/>
            <person name="Worley K.C."/>
            <person name="Muzny D.M."/>
            <person name="Ioannidis P."/>
            <person name="Waterhouse R.M."/>
            <person name="Zdobnov E.M."/>
            <person name="James P.J."/>
            <person name="Bagnall N.H."/>
            <person name="Kotze A.C."/>
            <person name="Gibbs R.A."/>
            <person name="Richards S."/>
            <person name="Batterham P."/>
            <person name="Gasser R.B."/>
        </authorList>
    </citation>
    <scope>NUCLEOTIDE SEQUENCE [LARGE SCALE GENOMIC DNA]</scope>
    <source>
        <strain evidence="3 4">LS</strain>
        <tissue evidence="3">Full body</tissue>
    </source>
</reference>
<feature type="compositionally biased region" description="Pro residues" evidence="1">
    <location>
        <begin position="166"/>
        <end position="177"/>
    </location>
</feature>
<dbReference type="Proteomes" id="UP000037069">
    <property type="component" value="Unassembled WGS sequence"/>
</dbReference>
<comment type="caution">
    <text evidence="3">The sequence shown here is derived from an EMBL/GenBank/DDBJ whole genome shotgun (WGS) entry which is preliminary data.</text>
</comment>
<dbReference type="AlphaFoldDB" id="A0A0L0BPY8"/>
<keyword evidence="2" id="KW-0732">Signal</keyword>
<evidence type="ECO:0000256" key="1">
    <source>
        <dbReference type="SAM" id="MobiDB-lite"/>
    </source>
</evidence>
<proteinExistence type="predicted"/>
<dbReference type="EMBL" id="JRES01001565">
    <property type="protein sequence ID" value="KNC22038.1"/>
    <property type="molecule type" value="Genomic_DNA"/>
</dbReference>
<dbReference type="PRINTS" id="PR01217">
    <property type="entry name" value="PRICHEXTENSN"/>
</dbReference>
<evidence type="ECO:0000313" key="4">
    <source>
        <dbReference type="Proteomes" id="UP000037069"/>
    </source>
</evidence>
<protein>
    <recommendedName>
        <fullName evidence="5">Chitin-binding type-2 domain-containing protein</fullName>
    </recommendedName>
</protein>
<dbReference type="OrthoDB" id="7250310at2759"/>
<keyword evidence="4" id="KW-1185">Reference proteome</keyword>
<evidence type="ECO:0000256" key="2">
    <source>
        <dbReference type="SAM" id="SignalP"/>
    </source>
</evidence>
<feature type="compositionally biased region" description="Low complexity" evidence="1">
    <location>
        <begin position="178"/>
        <end position="188"/>
    </location>
</feature>
<feature type="region of interest" description="Disordered" evidence="1">
    <location>
        <begin position="160"/>
        <end position="188"/>
    </location>
</feature>
<evidence type="ECO:0000313" key="3">
    <source>
        <dbReference type="EMBL" id="KNC22038.1"/>
    </source>
</evidence>
<feature type="chain" id="PRO_5005535044" description="Chitin-binding type-2 domain-containing protein" evidence="2">
    <location>
        <begin position="24"/>
        <end position="450"/>
    </location>
</feature>
<evidence type="ECO:0008006" key="5">
    <source>
        <dbReference type="Google" id="ProtNLM"/>
    </source>
</evidence>